<protein>
    <submittedName>
        <fullName evidence="3">Predicted dehydrogenase</fullName>
    </submittedName>
</protein>
<proteinExistence type="predicted"/>
<dbReference type="RefSeq" id="WP_093421005.1">
    <property type="nucleotide sequence ID" value="NZ_FOXA01000006.1"/>
</dbReference>
<dbReference type="STRING" id="441119.SAMN04488047_106152"/>
<dbReference type="InterPro" id="IPR000683">
    <property type="entry name" value="Gfo/Idh/MocA-like_OxRdtase_N"/>
</dbReference>
<dbReference type="InterPro" id="IPR051450">
    <property type="entry name" value="Gfo/Idh/MocA_Oxidoreductases"/>
</dbReference>
<dbReference type="EMBL" id="FOXA01000006">
    <property type="protein sequence ID" value="SFP43385.1"/>
    <property type="molecule type" value="Genomic_DNA"/>
</dbReference>
<feature type="domain" description="Gfo/Idh/MocA-like oxidoreductase N-terminal" evidence="1">
    <location>
        <begin position="11"/>
        <end position="125"/>
    </location>
</feature>
<dbReference type="Gene3D" id="3.40.50.720">
    <property type="entry name" value="NAD(P)-binding Rossmann-like Domain"/>
    <property type="match status" value="1"/>
</dbReference>
<dbReference type="SUPFAM" id="SSF51735">
    <property type="entry name" value="NAD(P)-binding Rossmann-fold domains"/>
    <property type="match status" value="1"/>
</dbReference>
<dbReference type="InterPro" id="IPR036291">
    <property type="entry name" value="NAD(P)-bd_dom_sf"/>
</dbReference>
<dbReference type="Pfam" id="PF01408">
    <property type="entry name" value="GFO_IDH_MocA"/>
    <property type="match status" value="1"/>
</dbReference>
<dbReference type="AlphaFoldDB" id="A0A1I5QAU5"/>
<evidence type="ECO:0000259" key="1">
    <source>
        <dbReference type="Pfam" id="PF01408"/>
    </source>
</evidence>
<evidence type="ECO:0000259" key="2">
    <source>
        <dbReference type="Pfam" id="PF22725"/>
    </source>
</evidence>
<feature type="domain" description="GFO/IDH/MocA-like oxidoreductase" evidence="2">
    <location>
        <begin position="134"/>
        <end position="268"/>
    </location>
</feature>
<dbReference type="PANTHER" id="PTHR43377:SF8">
    <property type="entry name" value="BLR3664 PROTEIN"/>
    <property type="match status" value="1"/>
</dbReference>
<dbReference type="GO" id="GO:0000166">
    <property type="term" value="F:nucleotide binding"/>
    <property type="evidence" value="ECO:0007669"/>
    <property type="project" value="InterPro"/>
</dbReference>
<dbReference type="Pfam" id="PF22725">
    <property type="entry name" value="GFO_IDH_MocA_C3"/>
    <property type="match status" value="1"/>
</dbReference>
<dbReference type="PANTHER" id="PTHR43377">
    <property type="entry name" value="BILIVERDIN REDUCTASE A"/>
    <property type="match status" value="1"/>
</dbReference>
<evidence type="ECO:0000313" key="3">
    <source>
        <dbReference type="EMBL" id="SFP43385.1"/>
    </source>
</evidence>
<reference evidence="3 4" key="1">
    <citation type="submission" date="2016-10" db="EMBL/GenBank/DDBJ databases">
        <authorList>
            <person name="de Groot N.N."/>
        </authorList>
    </citation>
    <scope>NUCLEOTIDE SEQUENCE [LARGE SCALE GENOMIC DNA]</scope>
    <source>
        <strain evidence="3 4">DSM 19547</strain>
    </source>
</reference>
<accession>A0A1I5QAU5</accession>
<keyword evidence="4" id="KW-1185">Reference proteome</keyword>
<dbReference type="SUPFAM" id="SSF55347">
    <property type="entry name" value="Glyceraldehyde-3-phosphate dehydrogenase-like, C-terminal domain"/>
    <property type="match status" value="1"/>
</dbReference>
<dbReference type="InterPro" id="IPR055170">
    <property type="entry name" value="GFO_IDH_MocA-like_dom"/>
</dbReference>
<dbReference type="OrthoDB" id="9792935at2"/>
<evidence type="ECO:0000313" key="4">
    <source>
        <dbReference type="Proteomes" id="UP000199356"/>
    </source>
</evidence>
<sequence length="365" mass="38844">MSGRFFDEYPRLAVVGAGLIGARHVAAIRAAQGVDLACVVDPSDAAAEVATGAAHYRSLDAMFAADRPDGVILATPNSLHAEGALACIARGVPVLVEKPIAADLDGAERMVTAAREAGVALLVGHHRRHNGLVAKAKDIVDSGALGRIAAVHGQTWLRKPEDYFDVAWRGQVGAGPVYVNLIHDVDLLLHLCDRVESVQAMQSNAVRGFEVEDTAAILLRFESGALGTLTVSDTAVAPWSWELTARENPAYPATPEDCYRIAGTEGALALPNLTLWRHDGQASWWEPLSATRYPFELEDPLVRQARHFGAVIRGEETPLVPGEAGLAALRVVEAVKLSAATGRAVDPRTLTADDIRGAQAADRED</sequence>
<gene>
    <name evidence="3" type="ORF">SAMN04488047_106152</name>
</gene>
<name>A0A1I5QAU5_9RHOB</name>
<organism evidence="3 4">
    <name type="scientific">Tranquillimonas alkanivorans</name>
    <dbReference type="NCBI Taxonomy" id="441119"/>
    <lineage>
        <taxon>Bacteria</taxon>
        <taxon>Pseudomonadati</taxon>
        <taxon>Pseudomonadota</taxon>
        <taxon>Alphaproteobacteria</taxon>
        <taxon>Rhodobacterales</taxon>
        <taxon>Roseobacteraceae</taxon>
        <taxon>Tranquillimonas</taxon>
    </lineage>
</organism>
<dbReference type="Gene3D" id="3.30.360.10">
    <property type="entry name" value="Dihydrodipicolinate Reductase, domain 2"/>
    <property type="match status" value="1"/>
</dbReference>
<dbReference type="Proteomes" id="UP000199356">
    <property type="component" value="Unassembled WGS sequence"/>
</dbReference>